<dbReference type="RefSeq" id="WP_425309079.1">
    <property type="nucleotide sequence ID" value="NZ_CP154795.1"/>
</dbReference>
<organism evidence="2 3">
    <name type="scientific">Ammonicoccus fulvus</name>
    <dbReference type="NCBI Taxonomy" id="3138240"/>
    <lineage>
        <taxon>Bacteria</taxon>
        <taxon>Bacillati</taxon>
        <taxon>Actinomycetota</taxon>
        <taxon>Actinomycetes</taxon>
        <taxon>Propionibacteriales</taxon>
        <taxon>Propionibacteriaceae</taxon>
        <taxon>Ammonicoccus</taxon>
    </lineage>
</organism>
<dbReference type="Proteomes" id="UP001442841">
    <property type="component" value="Chromosome"/>
</dbReference>
<dbReference type="EMBL" id="CP154795">
    <property type="protein sequence ID" value="XAN07627.1"/>
    <property type="molecule type" value="Genomic_DNA"/>
</dbReference>
<gene>
    <name evidence="2" type="ORF">AADG42_10075</name>
</gene>
<evidence type="ECO:0000313" key="3">
    <source>
        <dbReference type="Proteomes" id="UP001442841"/>
    </source>
</evidence>
<evidence type="ECO:0000256" key="1">
    <source>
        <dbReference type="SAM" id="Phobius"/>
    </source>
</evidence>
<name>A0ABZ3FNM0_9ACTN</name>
<sequence>MTRKERPAMLRTSVALSARGYGLLRYAPTNLLLNAIRTRHGLKWGIPATLLGVPYLYAAAICTTIINDGGSGWLYLLVLVFVWNAFKFLWIGPVSLIQLISVRAAERRKRQPVPSSR</sequence>
<keyword evidence="1" id="KW-0472">Membrane</keyword>
<keyword evidence="3" id="KW-1185">Reference proteome</keyword>
<keyword evidence="1" id="KW-0812">Transmembrane</keyword>
<protein>
    <submittedName>
        <fullName evidence="2">Sulfate permease</fullName>
    </submittedName>
</protein>
<keyword evidence="1" id="KW-1133">Transmembrane helix</keyword>
<reference evidence="2 3" key="1">
    <citation type="submission" date="2024-04" db="EMBL/GenBank/DDBJ databases">
        <title>Isolation of an actinomycete strain from pig manure.</title>
        <authorList>
            <person name="Gong T."/>
            <person name="Yu Z."/>
            <person name="An M."/>
            <person name="Wei C."/>
            <person name="Yang W."/>
            <person name="Liu L."/>
        </authorList>
    </citation>
    <scope>NUCLEOTIDE SEQUENCE [LARGE SCALE GENOMIC DNA]</scope>
    <source>
        <strain evidence="2 3">ZF39</strain>
    </source>
</reference>
<feature type="transmembrane region" description="Helical" evidence="1">
    <location>
        <begin position="44"/>
        <end position="66"/>
    </location>
</feature>
<proteinExistence type="predicted"/>
<accession>A0ABZ3FNM0</accession>
<evidence type="ECO:0000313" key="2">
    <source>
        <dbReference type="EMBL" id="XAN07627.1"/>
    </source>
</evidence>
<feature type="transmembrane region" description="Helical" evidence="1">
    <location>
        <begin position="72"/>
        <end position="100"/>
    </location>
</feature>